<reference evidence="1" key="1">
    <citation type="submission" date="2021-05" db="EMBL/GenBank/DDBJ databases">
        <title>A free-living protist that lacks canonical eukaryotic 1 DNA replication and segregation systems.</title>
        <authorList>
            <person name="Salas-Leiva D.E."/>
            <person name="Tromer E.C."/>
            <person name="Curtis B.A."/>
            <person name="Jerlstrom-Hultqvist J."/>
            <person name="Kolisko M."/>
            <person name="Yi Z."/>
            <person name="Salas-Leiva J.S."/>
            <person name="Gallot-Lavallee L."/>
            <person name="Kops G.J.P.L."/>
            <person name="Archibald J.M."/>
            <person name="Simpson A.G.B."/>
            <person name="Roger A.J."/>
        </authorList>
    </citation>
    <scope>NUCLEOTIDE SEQUENCE</scope>
    <source>
        <strain evidence="1">BICM</strain>
    </source>
</reference>
<name>A0A8J6E907_9EUKA</name>
<protein>
    <submittedName>
        <fullName evidence="1">Uncharacterized protein</fullName>
    </submittedName>
</protein>
<proteinExistence type="predicted"/>
<accession>A0A8J6E907</accession>
<sequence>MIDLHHFVTTSGELHLPLSFRRRRFYGRHIRLSGFEGAEGVGLESEPESPIAGEPESFADYVDILWRHYHNFIDGSDELVWRLGEGTLNEAGSHPGNFRAAWQLSRVATTLRTWASRGHIARDNDRLIASRFLKAYLGLTRLWATARCPDGWGIPHTTPDIVWRAVMQGAHPALHRLLVGAEAHGLMVEYGQAFVSVSRHEIEKAWVRHSGAPTVDARLDCALAGLELEFPADLGLFYGEDVTLETLLTLQPSDPGRPNI</sequence>
<organism evidence="1 2">
    <name type="scientific">Carpediemonas membranifera</name>
    <dbReference type="NCBI Taxonomy" id="201153"/>
    <lineage>
        <taxon>Eukaryota</taxon>
        <taxon>Metamonada</taxon>
        <taxon>Carpediemonas-like organisms</taxon>
        <taxon>Carpediemonas</taxon>
    </lineage>
</organism>
<dbReference type="AlphaFoldDB" id="A0A8J6E907"/>
<evidence type="ECO:0000313" key="1">
    <source>
        <dbReference type="EMBL" id="KAG9392650.1"/>
    </source>
</evidence>
<evidence type="ECO:0000313" key="2">
    <source>
        <dbReference type="Proteomes" id="UP000717585"/>
    </source>
</evidence>
<comment type="caution">
    <text evidence="1">The sequence shown here is derived from an EMBL/GenBank/DDBJ whole genome shotgun (WGS) entry which is preliminary data.</text>
</comment>
<dbReference type="EMBL" id="JAHDYR010000035">
    <property type="protein sequence ID" value="KAG9392650.1"/>
    <property type="molecule type" value="Genomic_DNA"/>
</dbReference>
<gene>
    <name evidence="1" type="ORF">J8273_6016</name>
</gene>
<keyword evidence="2" id="KW-1185">Reference proteome</keyword>
<dbReference type="Proteomes" id="UP000717585">
    <property type="component" value="Unassembled WGS sequence"/>
</dbReference>